<keyword evidence="2" id="KW-1185">Reference proteome</keyword>
<sequence>MVSNSELTSEVERITGMLQQNPPLLHDLMEKCEKFSDRYTEFIKIRLPPPAMSHPHPIFTELRMEYVRISEVERELNKQYCIFWNKVDDALKLYNYVEKAMKDIGQAAELCYALFNGLSANIPSLLADEWEHLNIIQPLTDCIHRMDTLKAKMNLELQAFAN</sequence>
<reference evidence="1 2" key="1">
    <citation type="journal article" date="2016" name="Genome Biol. Evol.">
        <title>Gene Family Evolution Reflects Adaptation to Soil Environmental Stressors in the Genome of the Collembolan Orchesella cincta.</title>
        <authorList>
            <person name="Faddeeva-Vakhrusheva A."/>
            <person name="Derks M.F."/>
            <person name="Anvar S.Y."/>
            <person name="Agamennone V."/>
            <person name="Suring W."/>
            <person name="Smit S."/>
            <person name="van Straalen N.M."/>
            <person name="Roelofs D."/>
        </authorList>
    </citation>
    <scope>NUCLEOTIDE SEQUENCE [LARGE SCALE GENOMIC DNA]</scope>
    <source>
        <tissue evidence="1">Mixed pool</tissue>
    </source>
</reference>
<organism evidence="1 2">
    <name type="scientific">Orchesella cincta</name>
    <name type="common">Springtail</name>
    <name type="synonym">Podura cincta</name>
    <dbReference type="NCBI Taxonomy" id="48709"/>
    <lineage>
        <taxon>Eukaryota</taxon>
        <taxon>Metazoa</taxon>
        <taxon>Ecdysozoa</taxon>
        <taxon>Arthropoda</taxon>
        <taxon>Hexapoda</taxon>
        <taxon>Collembola</taxon>
        <taxon>Entomobryomorpha</taxon>
        <taxon>Entomobryoidea</taxon>
        <taxon>Orchesellidae</taxon>
        <taxon>Orchesellinae</taxon>
        <taxon>Orchesella</taxon>
    </lineage>
</organism>
<proteinExistence type="predicted"/>
<evidence type="ECO:0000313" key="2">
    <source>
        <dbReference type="Proteomes" id="UP000094527"/>
    </source>
</evidence>
<dbReference type="Proteomes" id="UP000094527">
    <property type="component" value="Unassembled WGS sequence"/>
</dbReference>
<dbReference type="AlphaFoldDB" id="A0A1D2M830"/>
<evidence type="ECO:0000313" key="1">
    <source>
        <dbReference type="EMBL" id="ODM89138.1"/>
    </source>
</evidence>
<dbReference type="EMBL" id="LJIJ01002872">
    <property type="protein sequence ID" value="ODM89138.1"/>
    <property type="molecule type" value="Genomic_DNA"/>
</dbReference>
<gene>
    <name evidence="1" type="ORF">Ocin01_17543</name>
</gene>
<comment type="caution">
    <text evidence="1">The sequence shown here is derived from an EMBL/GenBank/DDBJ whole genome shotgun (WGS) entry which is preliminary data.</text>
</comment>
<protein>
    <submittedName>
        <fullName evidence="1">Uncharacterized protein</fullName>
    </submittedName>
</protein>
<accession>A0A1D2M830</accession>
<name>A0A1D2M830_ORCCI</name>